<feature type="chain" id="PRO_5011605736" description="Outer membrane protein beta-barrel domain-containing protein" evidence="1">
    <location>
        <begin position="22"/>
        <end position="255"/>
    </location>
</feature>
<dbReference type="STRING" id="478744.SAMN05444359_11364"/>
<evidence type="ECO:0008006" key="4">
    <source>
        <dbReference type="Google" id="ProtNLM"/>
    </source>
</evidence>
<dbReference type="EMBL" id="FOFB01000013">
    <property type="protein sequence ID" value="SEQ64831.1"/>
    <property type="molecule type" value="Genomic_DNA"/>
</dbReference>
<keyword evidence="1" id="KW-0732">Signal</keyword>
<evidence type="ECO:0000256" key="1">
    <source>
        <dbReference type="SAM" id="SignalP"/>
    </source>
</evidence>
<keyword evidence="3" id="KW-1185">Reference proteome</keyword>
<sequence length="255" mass="28180">MQRKLLFPSIFILLLLSFSGAAQGLAGAKNLDRAVLMHLGYGPIFSSGDLQDRFGNGFSLDGGLTWLPANSNLELGFRVQFGFGDQVKEDVLAGLRTSNGFVIGNQREPADIQLRQRQIFLGPALGYTLKIGKNQRAGLHLKTSVGYFFHRIRLQEDAVQNVPQLNDELSAGYDRLTGGLAIHQFIGYQQLAFDRRLNFYLGAEMTAGFTKGLRTFDIPLGTPPSSEGRTDIVLGLKAGLIIPFYFGEGREIFYR</sequence>
<evidence type="ECO:0000313" key="3">
    <source>
        <dbReference type="Proteomes" id="UP000199021"/>
    </source>
</evidence>
<evidence type="ECO:0000313" key="2">
    <source>
        <dbReference type="EMBL" id="SEQ64831.1"/>
    </source>
</evidence>
<proteinExistence type="predicted"/>
<accession>A0A1H9HR88</accession>
<dbReference type="InParanoid" id="A0A1H9HR88"/>
<dbReference type="AlphaFoldDB" id="A0A1H9HR88"/>
<dbReference type="Proteomes" id="UP000199021">
    <property type="component" value="Unassembled WGS sequence"/>
</dbReference>
<protein>
    <recommendedName>
        <fullName evidence="4">Outer membrane protein beta-barrel domain-containing protein</fullName>
    </recommendedName>
</protein>
<name>A0A1H9HR88_9BACT</name>
<organism evidence="2 3">
    <name type="scientific">Neolewinella agarilytica</name>
    <dbReference type="NCBI Taxonomy" id="478744"/>
    <lineage>
        <taxon>Bacteria</taxon>
        <taxon>Pseudomonadati</taxon>
        <taxon>Bacteroidota</taxon>
        <taxon>Saprospiria</taxon>
        <taxon>Saprospirales</taxon>
        <taxon>Lewinellaceae</taxon>
        <taxon>Neolewinella</taxon>
    </lineage>
</organism>
<dbReference type="OrthoDB" id="7475268at2"/>
<reference evidence="3" key="1">
    <citation type="submission" date="2016-10" db="EMBL/GenBank/DDBJ databases">
        <authorList>
            <person name="Varghese N."/>
            <person name="Submissions S."/>
        </authorList>
    </citation>
    <scope>NUCLEOTIDE SEQUENCE [LARGE SCALE GENOMIC DNA]</scope>
    <source>
        <strain evidence="3">DSM 24740</strain>
    </source>
</reference>
<dbReference type="RefSeq" id="WP_090169078.1">
    <property type="nucleotide sequence ID" value="NZ_FOFB01000013.1"/>
</dbReference>
<feature type="signal peptide" evidence="1">
    <location>
        <begin position="1"/>
        <end position="21"/>
    </location>
</feature>
<gene>
    <name evidence="2" type="ORF">SAMN05444359_11364</name>
</gene>